<keyword evidence="2" id="KW-1185">Reference proteome</keyword>
<dbReference type="WBParaSite" id="PDA_v2.g5285.t1">
    <property type="protein sequence ID" value="PDA_v2.g5285.t1"/>
    <property type="gene ID" value="PDA_v2.g5285"/>
</dbReference>
<proteinExistence type="predicted"/>
<organism evidence="2 3">
    <name type="scientific">Panagrolaimus davidi</name>
    <dbReference type="NCBI Taxonomy" id="227884"/>
    <lineage>
        <taxon>Eukaryota</taxon>
        <taxon>Metazoa</taxon>
        <taxon>Ecdysozoa</taxon>
        <taxon>Nematoda</taxon>
        <taxon>Chromadorea</taxon>
        <taxon>Rhabditida</taxon>
        <taxon>Tylenchina</taxon>
        <taxon>Panagrolaimomorpha</taxon>
        <taxon>Panagrolaimoidea</taxon>
        <taxon>Panagrolaimidae</taxon>
        <taxon>Panagrolaimus</taxon>
    </lineage>
</organism>
<dbReference type="AlphaFoldDB" id="A0A914QPH4"/>
<evidence type="ECO:0000313" key="2">
    <source>
        <dbReference type="Proteomes" id="UP000887578"/>
    </source>
</evidence>
<sequence>MFLKLLALAIIGISLAADPLYETSGFHCKSKLSMRLDRRLHGEPRDAPPPFDVQVLDEEGHQTEYYEPGKIYTSNTF</sequence>
<accession>A0A914QPH4</accession>
<name>A0A914QPH4_9BILA</name>
<dbReference type="Proteomes" id="UP000887578">
    <property type="component" value="Unplaced"/>
</dbReference>
<evidence type="ECO:0000256" key="1">
    <source>
        <dbReference type="SAM" id="SignalP"/>
    </source>
</evidence>
<feature type="chain" id="PRO_5036834398" evidence="1">
    <location>
        <begin position="17"/>
        <end position="77"/>
    </location>
</feature>
<keyword evidence="1" id="KW-0732">Signal</keyword>
<evidence type="ECO:0000313" key="3">
    <source>
        <dbReference type="WBParaSite" id="PDA_v2.g5285.t1"/>
    </source>
</evidence>
<feature type="signal peptide" evidence="1">
    <location>
        <begin position="1"/>
        <end position="16"/>
    </location>
</feature>
<protein>
    <submittedName>
        <fullName evidence="3">Uncharacterized protein</fullName>
    </submittedName>
</protein>
<reference evidence="3" key="1">
    <citation type="submission" date="2022-11" db="UniProtKB">
        <authorList>
            <consortium name="WormBaseParasite"/>
        </authorList>
    </citation>
    <scope>IDENTIFICATION</scope>
</reference>